<dbReference type="RefSeq" id="XP_007740924.1">
    <property type="nucleotide sequence ID" value="XM_007742734.1"/>
</dbReference>
<dbReference type="GO" id="GO:0016747">
    <property type="term" value="F:acyltransferase activity, transferring groups other than amino-acyl groups"/>
    <property type="evidence" value="ECO:0007669"/>
    <property type="project" value="InterPro"/>
</dbReference>
<keyword evidence="3" id="KW-1185">Reference proteome</keyword>
<evidence type="ECO:0000313" key="2">
    <source>
        <dbReference type="EMBL" id="EXJ75422.1"/>
    </source>
</evidence>
<name>W9X4K0_9EURO</name>
<feature type="domain" description="N-acetyltransferase" evidence="1">
    <location>
        <begin position="21"/>
        <end position="123"/>
    </location>
</feature>
<organism evidence="2 3">
    <name type="scientific">Cladophialophora psammophila CBS 110553</name>
    <dbReference type="NCBI Taxonomy" id="1182543"/>
    <lineage>
        <taxon>Eukaryota</taxon>
        <taxon>Fungi</taxon>
        <taxon>Dikarya</taxon>
        <taxon>Ascomycota</taxon>
        <taxon>Pezizomycotina</taxon>
        <taxon>Eurotiomycetes</taxon>
        <taxon>Chaetothyriomycetidae</taxon>
        <taxon>Chaetothyriales</taxon>
        <taxon>Herpotrichiellaceae</taxon>
        <taxon>Cladophialophora</taxon>
    </lineage>
</organism>
<evidence type="ECO:0000313" key="3">
    <source>
        <dbReference type="Proteomes" id="UP000019471"/>
    </source>
</evidence>
<reference evidence="2 3" key="1">
    <citation type="submission" date="2013-03" db="EMBL/GenBank/DDBJ databases">
        <title>The Genome Sequence of Cladophialophora psammophila CBS 110553.</title>
        <authorList>
            <consortium name="The Broad Institute Genomics Platform"/>
            <person name="Cuomo C."/>
            <person name="de Hoog S."/>
            <person name="Gorbushina A."/>
            <person name="Walker B."/>
            <person name="Young S.K."/>
            <person name="Zeng Q."/>
            <person name="Gargeya S."/>
            <person name="Fitzgerald M."/>
            <person name="Haas B."/>
            <person name="Abouelleil A."/>
            <person name="Allen A.W."/>
            <person name="Alvarado L."/>
            <person name="Arachchi H.M."/>
            <person name="Berlin A.M."/>
            <person name="Chapman S.B."/>
            <person name="Gainer-Dewar J."/>
            <person name="Goldberg J."/>
            <person name="Griggs A."/>
            <person name="Gujja S."/>
            <person name="Hansen M."/>
            <person name="Howarth C."/>
            <person name="Imamovic A."/>
            <person name="Ireland A."/>
            <person name="Larimer J."/>
            <person name="McCowan C."/>
            <person name="Murphy C."/>
            <person name="Pearson M."/>
            <person name="Poon T.W."/>
            <person name="Priest M."/>
            <person name="Roberts A."/>
            <person name="Saif S."/>
            <person name="Shea T."/>
            <person name="Sisk P."/>
            <person name="Sykes S."/>
            <person name="Wortman J."/>
            <person name="Nusbaum C."/>
            <person name="Birren B."/>
        </authorList>
    </citation>
    <scope>NUCLEOTIDE SEQUENCE [LARGE SCALE GENOMIC DNA]</scope>
    <source>
        <strain evidence="2 3">CBS 110553</strain>
    </source>
</reference>
<dbReference type="Gene3D" id="3.40.630.30">
    <property type="match status" value="1"/>
</dbReference>
<dbReference type="InterPro" id="IPR000182">
    <property type="entry name" value="GNAT_dom"/>
</dbReference>
<sequence length="126" mass="14035">MPVSTTISHLEDGKVDIKTQRLLLRAAKEDDAIGVHEAFSDPEVMQYCTVPHDHPSTTQSWFRKNMLLAPTNGTTDFIVALHTDPDRAIGVIGIHSLESEEIGFILSRQHWGTGIAQEALYPWISI</sequence>
<gene>
    <name evidence="2" type="ORF">A1O5_02118</name>
</gene>
<dbReference type="Proteomes" id="UP000019471">
    <property type="component" value="Unassembled WGS sequence"/>
</dbReference>
<dbReference type="AlphaFoldDB" id="W9X4K0"/>
<accession>W9X4K0</accession>
<dbReference type="HOGENOM" id="CLU_1981427_0_0_1"/>
<proteinExistence type="predicted"/>
<dbReference type="GeneID" id="19186851"/>
<evidence type="ECO:0000259" key="1">
    <source>
        <dbReference type="Pfam" id="PF13302"/>
    </source>
</evidence>
<protein>
    <recommendedName>
        <fullName evidence="1">N-acetyltransferase domain-containing protein</fullName>
    </recommendedName>
</protein>
<comment type="caution">
    <text evidence="2">The sequence shown here is derived from an EMBL/GenBank/DDBJ whole genome shotgun (WGS) entry which is preliminary data.</text>
</comment>
<dbReference type="OrthoDB" id="630895at2759"/>
<dbReference type="EMBL" id="AMGX01000002">
    <property type="protein sequence ID" value="EXJ75422.1"/>
    <property type="molecule type" value="Genomic_DNA"/>
</dbReference>
<dbReference type="InterPro" id="IPR051531">
    <property type="entry name" value="N-acetyltransferase"/>
</dbReference>
<dbReference type="Pfam" id="PF13302">
    <property type="entry name" value="Acetyltransf_3"/>
    <property type="match status" value="1"/>
</dbReference>
<dbReference type="SUPFAM" id="SSF55729">
    <property type="entry name" value="Acyl-CoA N-acyltransferases (Nat)"/>
    <property type="match status" value="1"/>
</dbReference>
<dbReference type="PANTHER" id="PTHR43792">
    <property type="entry name" value="GNAT FAMILY, PUTATIVE (AFU_ORTHOLOGUE AFUA_3G00765)-RELATED-RELATED"/>
    <property type="match status" value="1"/>
</dbReference>
<dbReference type="InterPro" id="IPR016181">
    <property type="entry name" value="Acyl_CoA_acyltransferase"/>
</dbReference>
<dbReference type="PANTHER" id="PTHR43792:SF1">
    <property type="entry name" value="N-ACETYLTRANSFERASE DOMAIN-CONTAINING PROTEIN"/>
    <property type="match status" value="1"/>
</dbReference>